<dbReference type="RefSeq" id="WP_338392623.1">
    <property type="nucleotide sequence ID" value="NZ_AP025314.1"/>
</dbReference>
<proteinExistence type="inferred from homology"/>
<evidence type="ECO:0000256" key="4">
    <source>
        <dbReference type="SAM" id="SignalP"/>
    </source>
</evidence>
<dbReference type="Proteomes" id="UP001348817">
    <property type="component" value="Chromosome"/>
</dbReference>
<sequence length="178" mass="19519">MKKTILFVLFALVATVGVNAQSVVKIGYTNVDVVMAQLPDAKTIDQKLSEHNKQLQTQLQAKVEDYKKKVAAFQKQAPQMIDAVRADKAKELQNLEASIQQFQQNGQISIQKKQAELVQPLLDKVQASINKVAKANGYTYVLSEAVGSLPVLLYADKQGNITDLVLKDLGVTPKPASK</sequence>
<name>A0AAU9CG22_9BACT</name>
<dbReference type="GO" id="GO:0050821">
    <property type="term" value="P:protein stabilization"/>
    <property type="evidence" value="ECO:0007669"/>
    <property type="project" value="TreeGrafter"/>
</dbReference>
<evidence type="ECO:0000256" key="3">
    <source>
        <dbReference type="SAM" id="Coils"/>
    </source>
</evidence>
<feature type="chain" id="PRO_5043863172" evidence="4">
    <location>
        <begin position="21"/>
        <end position="178"/>
    </location>
</feature>
<dbReference type="EMBL" id="AP025314">
    <property type="protein sequence ID" value="BDD11106.1"/>
    <property type="molecule type" value="Genomic_DNA"/>
</dbReference>
<accession>A0AAU9CG22</accession>
<keyword evidence="2 4" id="KW-0732">Signal</keyword>
<reference evidence="5 6" key="1">
    <citation type="submission" date="2021-12" db="EMBL/GenBank/DDBJ databases">
        <title>Genome sequencing of bacteria with rrn-lacking chromosome and rrn-plasmid.</title>
        <authorList>
            <person name="Anda M."/>
            <person name="Iwasaki W."/>
        </authorList>
    </citation>
    <scope>NUCLEOTIDE SEQUENCE [LARGE SCALE GENOMIC DNA]</scope>
    <source>
        <strain evidence="5 6">DSM 100852</strain>
    </source>
</reference>
<comment type="similarity">
    <text evidence="1">Belongs to the Skp family.</text>
</comment>
<dbReference type="SMART" id="SM00935">
    <property type="entry name" value="OmpH"/>
    <property type="match status" value="1"/>
</dbReference>
<dbReference type="SUPFAM" id="SSF111384">
    <property type="entry name" value="OmpH-like"/>
    <property type="match status" value="1"/>
</dbReference>
<evidence type="ECO:0000313" key="6">
    <source>
        <dbReference type="Proteomes" id="UP001348817"/>
    </source>
</evidence>
<keyword evidence="6" id="KW-1185">Reference proteome</keyword>
<evidence type="ECO:0000313" key="5">
    <source>
        <dbReference type="EMBL" id="BDD11106.1"/>
    </source>
</evidence>
<evidence type="ECO:0000256" key="1">
    <source>
        <dbReference type="ARBA" id="ARBA00009091"/>
    </source>
</evidence>
<dbReference type="PANTHER" id="PTHR35089:SF1">
    <property type="entry name" value="CHAPERONE PROTEIN SKP"/>
    <property type="match status" value="1"/>
</dbReference>
<organism evidence="5 6">
    <name type="scientific">Fulvitalea axinellae</name>
    <dbReference type="NCBI Taxonomy" id="1182444"/>
    <lineage>
        <taxon>Bacteria</taxon>
        <taxon>Pseudomonadati</taxon>
        <taxon>Bacteroidota</taxon>
        <taxon>Cytophagia</taxon>
        <taxon>Cytophagales</taxon>
        <taxon>Persicobacteraceae</taxon>
        <taxon>Fulvitalea</taxon>
    </lineage>
</organism>
<feature type="signal peptide" evidence="4">
    <location>
        <begin position="1"/>
        <end position="20"/>
    </location>
</feature>
<evidence type="ECO:0000256" key="2">
    <source>
        <dbReference type="ARBA" id="ARBA00022729"/>
    </source>
</evidence>
<protein>
    <submittedName>
        <fullName evidence="5">Outer membrane protein 26</fullName>
    </submittedName>
</protein>
<gene>
    <name evidence="5" type="primary">omp26</name>
    <name evidence="5" type="ORF">FUAX_35380</name>
</gene>
<dbReference type="GO" id="GO:0005829">
    <property type="term" value="C:cytosol"/>
    <property type="evidence" value="ECO:0007669"/>
    <property type="project" value="TreeGrafter"/>
</dbReference>
<dbReference type="InterPro" id="IPR024930">
    <property type="entry name" value="Skp_dom_sf"/>
</dbReference>
<dbReference type="Gene3D" id="3.30.910.20">
    <property type="entry name" value="Skp domain"/>
    <property type="match status" value="1"/>
</dbReference>
<dbReference type="AlphaFoldDB" id="A0AAU9CG22"/>
<keyword evidence="3" id="KW-0175">Coiled coil</keyword>
<dbReference type="InterPro" id="IPR005632">
    <property type="entry name" value="Chaperone_Skp"/>
</dbReference>
<dbReference type="Pfam" id="PF03938">
    <property type="entry name" value="OmpH"/>
    <property type="match status" value="1"/>
</dbReference>
<dbReference type="KEGG" id="fax:FUAX_35380"/>
<dbReference type="PANTHER" id="PTHR35089">
    <property type="entry name" value="CHAPERONE PROTEIN SKP"/>
    <property type="match status" value="1"/>
</dbReference>
<dbReference type="GO" id="GO:0051082">
    <property type="term" value="F:unfolded protein binding"/>
    <property type="evidence" value="ECO:0007669"/>
    <property type="project" value="InterPro"/>
</dbReference>
<feature type="coiled-coil region" evidence="3">
    <location>
        <begin position="56"/>
        <end position="105"/>
    </location>
</feature>